<dbReference type="RefSeq" id="XP_040627189.1">
    <property type="nucleotide sequence ID" value="XM_040777306.1"/>
</dbReference>
<dbReference type="HOGENOM" id="CLU_1959513_0_0_1"/>
<reference evidence="1 2" key="1">
    <citation type="journal article" date="2012" name="Science">
        <title>The Paleozoic origin of enzymatic lignin decomposition reconstructed from 31 fungal genomes.</title>
        <authorList>
            <person name="Floudas D."/>
            <person name="Binder M."/>
            <person name="Riley R."/>
            <person name="Barry K."/>
            <person name="Blanchette R.A."/>
            <person name="Henrissat B."/>
            <person name="Martinez A.T."/>
            <person name="Otillar R."/>
            <person name="Spatafora J.W."/>
            <person name="Yadav J.S."/>
            <person name="Aerts A."/>
            <person name="Benoit I."/>
            <person name="Boyd A."/>
            <person name="Carlson A."/>
            <person name="Copeland A."/>
            <person name="Coutinho P.M."/>
            <person name="de Vries R.P."/>
            <person name="Ferreira P."/>
            <person name="Findley K."/>
            <person name="Foster B."/>
            <person name="Gaskell J."/>
            <person name="Glotzer D."/>
            <person name="Gorecki P."/>
            <person name="Heitman J."/>
            <person name="Hesse C."/>
            <person name="Hori C."/>
            <person name="Igarashi K."/>
            <person name="Jurgens J.A."/>
            <person name="Kallen N."/>
            <person name="Kersten P."/>
            <person name="Kohler A."/>
            <person name="Kuees U."/>
            <person name="Kumar T.K.A."/>
            <person name="Kuo A."/>
            <person name="LaButti K."/>
            <person name="Larrondo L.F."/>
            <person name="Lindquist E."/>
            <person name="Ling A."/>
            <person name="Lombard V."/>
            <person name="Lucas S."/>
            <person name="Lundell T."/>
            <person name="Martin R."/>
            <person name="McLaughlin D.J."/>
            <person name="Morgenstern I."/>
            <person name="Morin E."/>
            <person name="Murat C."/>
            <person name="Nagy L.G."/>
            <person name="Nolan M."/>
            <person name="Ohm R.A."/>
            <person name="Patyshakuliyeva A."/>
            <person name="Rokas A."/>
            <person name="Ruiz-Duenas F.J."/>
            <person name="Sabat G."/>
            <person name="Salamov A."/>
            <person name="Samejima M."/>
            <person name="Schmutz J."/>
            <person name="Slot J.C."/>
            <person name="St John F."/>
            <person name="Stenlid J."/>
            <person name="Sun H."/>
            <person name="Sun S."/>
            <person name="Syed K."/>
            <person name="Tsang A."/>
            <person name="Wiebenga A."/>
            <person name="Young D."/>
            <person name="Pisabarro A."/>
            <person name="Eastwood D.C."/>
            <person name="Martin F."/>
            <person name="Cullen D."/>
            <person name="Grigoriev I.V."/>
            <person name="Hibbett D.S."/>
        </authorList>
    </citation>
    <scope>NUCLEOTIDE SEQUENCE [LARGE SCALE GENOMIC DNA]</scope>
    <source>
        <strain evidence="1 2">DJM-731 SS1</strain>
    </source>
</reference>
<evidence type="ECO:0000313" key="1">
    <source>
        <dbReference type="EMBL" id="EJU00292.1"/>
    </source>
</evidence>
<dbReference type="EMBL" id="JH795867">
    <property type="protein sequence ID" value="EJU00292.1"/>
    <property type="molecule type" value="Genomic_DNA"/>
</dbReference>
<proteinExistence type="predicted"/>
<sequence>MLASRALQEFSQVYWNENVEDPQKQDITLFPLSAESKFRHLTEEIIYDLMAAVPLWDFSLWPSGQSQRERQTRRLLLRCRRCKWRPSTSLSPRPHLRLPRISLLHRPTLAELRRVIPKASTSVALQCL</sequence>
<dbReference type="GeneID" id="63692368"/>
<gene>
    <name evidence="1" type="ORF">DACRYDRAFT_95592</name>
</gene>
<organism evidence="1 2">
    <name type="scientific">Dacryopinax primogenitus (strain DJM 731)</name>
    <name type="common">Brown rot fungus</name>
    <dbReference type="NCBI Taxonomy" id="1858805"/>
    <lineage>
        <taxon>Eukaryota</taxon>
        <taxon>Fungi</taxon>
        <taxon>Dikarya</taxon>
        <taxon>Basidiomycota</taxon>
        <taxon>Agaricomycotina</taxon>
        <taxon>Dacrymycetes</taxon>
        <taxon>Dacrymycetales</taxon>
        <taxon>Dacrymycetaceae</taxon>
        <taxon>Dacryopinax</taxon>
    </lineage>
</organism>
<evidence type="ECO:0000313" key="2">
    <source>
        <dbReference type="Proteomes" id="UP000030653"/>
    </source>
</evidence>
<name>M5G355_DACPD</name>
<protein>
    <submittedName>
        <fullName evidence="1">Uncharacterized protein</fullName>
    </submittedName>
</protein>
<dbReference type="Proteomes" id="UP000030653">
    <property type="component" value="Unassembled WGS sequence"/>
</dbReference>
<dbReference type="AlphaFoldDB" id="M5G355"/>
<accession>M5G355</accession>
<keyword evidence="2" id="KW-1185">Reference proteome</keyword>